<feature type="signal peptide" evidence="2">
    <location>
        <begin position="1"/>
        <end position="18"/>
    </location>
</feature>
<evidence type="ECO:0000313" key="3">
    <source>
        <dbReference type="EMBL" id="MDC7683382.1"/>
    </source>
</evidence>
<keyword evidence="4" id="KW-1185">Reference proteome</keyword>
<accession>A0ABT5HTJ9</accession>
<dbReference type="Proteomes" id="UP001214854">
    <property type="component" value="Unassembled WGS sequence"/>
</dbReference>
<comment type="caution">
    <text evidence="3">The sequence shown here is derived from an EMBL/GenBank/DDBJ whole genome shotgun (WGS) entry which is preliminary data.</text>
</comment>
<sequence>MIRTILSAASVIALLTVAACSPKDDTPPPTKAEASASSEVSASASSAADVASDYVGRWIGPEGTSLEVTAREHDYVVSITNLDGPKEFTGTVVGNGIQIERDGQKFLIQHSNGAQTGMKWLADKRDCVTVTTGEGYCRD</sequence>
<evidence type="ECO:0000256" key="1">
    <source>
        <dbReference type="SAM" id="MobiDB-lite"/>
    </source>
</evidence>
<protein>
    <recommendedName>
        <fullName evidence="5">Lipoprotein</fullName>
    </recommendedName>
</protein>
<dbReference type="RefSeq" id="WP_272747857.1">
    <property type="nucleotide sequence ID" value="NZ_JAQQKX010000006.1"/>
</dbReference>
<feature type="region of interest" description="Disordered" evidence="1">
    <location>
        <begin position="22"/>
        <end position="46"/>
    </location>
</feature>
<evidence type="ECO:0000256" key="2">
    <source>
        <dbReference type="SAM" id="SignalP"/>
    </source>
</evidence>
<dbReference type="PROSITE" id="PS51257">
    <property type="entry name" value="PROKAR_LIPOPROTEIN"/>
    <property type="match status" value="1"/>
</dbReference>
<gene>
    <name evidence="3" type="ORF">PQU92_08855</name>
</gene>
<proteinExistence type="predicted"/>
<organism evidence="3 4">
    <name type="scientific">Asticcacaulis aquaticus</name>
    <dbReference type="NCBI Taxonomy" id="2984212"/>
    <lineage>
        <taxon>Bacteria</taxon>
        <taxon>Pseudomonadati</taxon>
        <taxon>Pseudomonadota</taxon>
        <taxon>Alphaproteobacteria</taxon>
        <taxon>Caulobacterales</taxon>
        <taxon>Caulobacteraceae</taxon>
        <taxon>Asticcacaulis</taxon>
    </lineage>
</organism>
<reference evidence="3 4" key="1">
    <citation type="submission" date="2023-01" db="EMBL/GenBank/DDBJ databases">
        <title>Novel species of the genus Asticcacaulis isolated from rivers.</title>
        <authorList>
            <person name="Lu H."/>
        </authorList>
    </citation>
    <scope>NUCLEOTIDE SEQUENCE [LARGE SCALE GENOMIC DNA]</scope>
    <source>
        <strain evidence="3 4">BYS171W</strain>
    </source>
</reference>
<evidence type="ECO:0008006" key="5">
    <source>
        <dbReference type="Google" id="ProtNLM"/>
    </source>
</evidence>
<keyword evidence="2" id="KW-0732">Signal</keyword>
<feature type="compositionally biased region" description="Low complexity" evidence="1">
    <location>
        <begin position="32"/>
        <end position="46"/>
    </location>
</feature>
<name>A0ABT5HTJ9_9CAUL</name>
<dbReference type="EMBL" id="JAQQKX010000006">
    <property type="protein sequence ID" value="MDC7683382.1"/>
    <property type="molecule type" value="Genomic_DNA"/>
</dbReference>
<feature type="chain" id="PRO_5045489370" description="Lipoprotein" evidence="2">
    <location>
        <begin position="19"/>
        <end position="139"/>
    </location>
</feature>
<evidence type="ECO:0000313" key="4">
    <source>
        <dbReference type="Proteomes" id="UP001214854"/>
    </source>
</evidence>